<dbReference type="PANTHER" id="PTHR48136:SF1">
    <property type="entry name" value="RUBREDOXIN-LIKE SUPERFAMILY PROTEIN"/>
    <property type="match status" value="1"/>
</dbReference>
<dbReference type="PANTHER" id="PTHR48136">
    <property type="entry name" value="RUBREDOXIN-LIKE SUPERFAMILY PROTEIN"/>
    <property type="match status" value="1"/>
</dbReference>
<evidence type="ECO:0000256" key="1">
    <source>
        <dbReference type="ARBA" id="ARBA00001965"/>
    </source>
</evidence>
<dbReference type="PROSITE" id="PS00202">
    <property type="entry name" value="RUBREDOXIN"/>
    <property type="match status" value="1"/>
</dbReference>
<gene>
    <name evidence="7" type="ORF">IAA04_02350</name>
</gene>
<comment type="caution">
    <text evidence="7">The sequence shown here is derived from an EMBL/GenBank/DDBJ whole genome shotgun (WGS) entry which is preliminary data.</text>
</comment>
<evidence type="ECO:0000256" key="4">
    <source>
        <dbReference type="ARBA" id="ARBA00022982"/>
    </source>
</evidence>
<dbReference type="Gene3D" id="2.20.28.10">
    <property type="match status" value="2"/>
</dbReference>
<keyword evidence="2" id="KW-0813">Transport</keyword>
<evidence type="ECO:0000313" key="7">
    <source>
        <dbReference type="EMBL" id="HJC46877.1"/>
    </source>
</evidence>
<dbReference type="AlphaFoldDB" id="A0A9D2P9Y4"/>
<feature type="domain" description="Rubredoxin-like" evidence="6">
    <location>
        <begin position="2"/>
        <end position="43"/>
    </location>
</feature>
<protein>
    <submittedName>
        <fullName evidence="7">Rubredoxin</fullName>
    </submittedName>
</protein>
<keyword evidence="3" id="KW-0479">Metal-binding</keyword>
<comment type="cofactor">
    <cofactor evidence="1">
        <name>Fe(3+)</name>
        <dbReference type="ChEBI" id="CHEBI:29034"/>
    </cofactor>
</comment>
<sequence length="217" mass="23934">MRYVCSVCGYVYDEEKEKRAFSQLPESWVCPLCGAAKSLFVPEKSEKAEMKKAPAAAPVRPDEDLEKLPAGVLAALCSNLARGCEKQYKEKEAGLFKELAGHFTAAVPAEEGADRDVLDRLFAEDLETGYPAVSGAAKEAGDRGTLRVCVWGEKVTAILHSLMQRYEREGEAFLKDTEIWVCSVCGFVYVGDEPPAICPVCKVPAWKFERTEGRRMA</sequence>
<dbReference type="InterPro" id="IPR024934">
    <property type="entry name" value="Rubredoxin-like_dom"/>
</dbReference>
<dbReference type="SUPFAM" id="SSF57802">
    <property type="entry name" value="Rubredoxin-like"/>
    <property type="match status" value="2"/>
</dbReference>
<dbReference type="Proteomes" id="UP000823883">
    <property type="component" value="Unassembled WGS sequence"/>
</dbReference>
<dbReference type="Pfam" id="PF00301">
    <property type="entry name" value="Rubredoxin"/>
    <property type="match status" value="1"/>
</dbReference>
<evidence type="ECO:0000256" key="3">
    <source>
        <dbReference type="ARBA" id="ARBA00022723"/>
    </source>
</evidence>
<dbReference type="InterPro" id="IPR048574">
    <property type="entry name" value="RUBY_RBDX"/>
</dbReference>
<evidence type="ECO:0000259" key="6">
    <source>
        <dbReference type="PROSITE" id="PS50903"/>
    </source>
</evidence>
<name>A0A9D2P9Y4_9FIRM</name>
<feature type="domain" description="Rubredoxin-like" evidence="6">
    <location>
        <begin position="177"/>
        <end position="211"/>
    </location>
</feature>
<dbReference type="EMBL" id="DWWL01000010">
    <property type="protein sequence ID" value="HJC46877.1"/>
    <property type="molecule type" value="Genomic_DNA"/>
</dbReference>
<organism evidence="7 8">
    <name type="scientific">Candidatus Lachnoclostridium pullistercoris</name>
    <dbReference type="NCBI Taxonomy" id="2838632"/>
    <lineage>
        <taxon>Bacteria</taxon>
        <taxon>Bacillati</taxon>
        <taxon>Bacillota</taxon>
        <taxon>Clostridia</taxon>
        <taxon>Lachnospirales</taxon>
        <taxon>Lachnospiraceae</taxon>
    </lineage>
</organism>
<dbReference type="GO" id="GO:0005506">
    <property type="term" value="F:iron ion binding"/>
    <property type="evidence" value="ECO:0007669"/>
    <property type="project" value="InterPro"/>
</dbReference>
<accession>A0A9D2P9Y4</accession>
<dbReference type="PROSITE" id="PS50903">
    <property type="entry name" value="RUBREDOXIN_LIKE"/>
    <property type="match status" value="2"/>
</dbReference>
<dbReference type="InterPro" id="IPR018527">
    <property type="entry name" value="Rubredoxin_Fe_BS"/>
</dbReference>
<reference evidence="7" key="2">
    <citation type="submission" date="2021-04" db="EMBL/GenBank/DDBJ databases">
        <authorList>
            <person name="Gilroy R."/>
        </authorList>
    </citation>
    <scope>NUCLEOTIDE SEQUENCE</scope>
    <source>
        <strain evidence="7">CHK183-5548</strain>
    </source>
</reference>
<keyword evidence="5" id="KW-0408">Iron</keyword>
<evidence type="ECO:0000313" key="8">
    <source>
        <dbReference type="Proteomes" id="UP000823883"/>
    </source>
</evidence>
<evidence type="ECO:0000256" key="2">
    <source>
        <dbReference type="ARBA" id="ARBA00022448"/>
    </source>
</evidence>
<proteinExistence type="predicted"/>
<reference evidence="7" key="1">
    <citation type="journal article" date="2021" name="PeerJ">
        <title>Extensive microbial diversity within the chicken gut microbiome revealed by metagenomics and culture.</title>
        <authorList>
            <person name="Gilroy R."/>
            <person name="Ravi A."/>
            <person name="Getino M."/>
            <person name="Pursley I."/>
            <person name="Horton D.L."/>
            <person name="Alikhan N.F."/>
            <person name="Baker D."/>
            <person name="Gharbi K."/>
            <person name="Hall N."/>
            <person name="Watson M."/>
            <person name="Adriaenssens E.M."/>
            <person name="Foster-Nyarko E."/>
            <person name="Jarju S."/>
            <person name="Secka A."/>
            <person name="Antonio M."/>
            <person name="Oren A."/>
            <person name="Chaudhuri R.R."/>
            <person name="La Ragione R."/>
            <person name="Hildebrand F."/>
            <person name="Pallen M.J."/>
        </authorList>
    </citation>
    <scope>NUCLEOTIDE SEQUENCE</scope>
    <source>
        <strain evidence="7">CHK183-5548</strain>
    </source>
</reference>
<dbReference type="CDD" id="cd00730">
    <property type="entry name" value="rubredoxin"/>
    <property type="match status" value="1"/>
</dbReference>
<evidence type="ECO:0000256" key="5">
    <source>
        <dbReference type="ARBA" id="ARBA00023004"/>
    </source>
</evidence>
<dbReference type="Pfam" id="PF21349">
    <property type="entry name" value="RUBY_RBDX"/>
    <property type="match status" value="1"/>
</dbReference>
<keyword evidence="4" id="KW-0249">Electron transport</keyword>
<dbReference type="InterPro" id="IPR024935">
    <property type="entry name" value="Rubredoxin_dom"/>
</dbReference>